<dbReference type="GO" id="GO:0004815">
    <property type="term" value="F:aspartate-tRNA ligase activity"/>
    <property type="evidence" value="ECO:0007669"/>
    <property type="project" value="TreeGrafter"/>
</dbReference>
<feature type="compositionally biased region" description="Polar residues" evidence="7">
    <location>
        <begin position="199"/>
        <end position="208"/>
    </location>
</feature>
<dbReference type="PANTHER" id="PTHR22594">
    <property type="entry name" value="ASPARTYL/LYSYL-TRNA SYNTHETASE"/>
    <property type="match status" value="1"/>
</dbReference>
<dbReference type="Pfam" id="PF00152">
    <property type="entry name" value="tRNA-synt_2"/>
    <property type="match status" value="1"/>
</dbReference>
<evidence type="ECO:0000256" key="1">
    <source>
        <dbReference type="ARBA" id="ARBA00006303"/>
    </source>
</evidence>
<dbReference type="PROSITE" id="PS50862">
    <property type="entry name" value="AA_TRNA_LIGASE_II"/>
    <property type="match status" value="1"/>
</dbReference>
<dbReference type="GO" id="GO:0005524">
    <property type="term" value="F:ATP binding"/>
    <property type="evidence" value="ECO:0007669"/>
    <property type="project" value="UniProtKB-KW"/>
</dbReference>
<dbReference type="Gene3D" id="3.30.930.10">
    <property type="entry name" value="Bira Bifunctional Protein, Domain 2"/>
    <property type="match status" value="1"/>
</dbReference>
<evidence type="ECO:0000313" key="9">
    <source>
        <dbReference type="EMBL" id="CAE0020608.1"/>
    </source>
</evidence>
<organism evidence="9">
    <name type="scientific">Chloropicon laureae</name>
    <dbReference type="NCBI Taxonomy" id="464258"/>
    <lineage>
        <taxon>Eukaryota</taxon>
        <taxon>Viridiplantae</taxon>
        <taxon>Chlorophyta</taxon>
        <taxon>Chloropicophyceae</taxon>
        <taxon>Chloropicales</taxon>
        <taxon>Chloropicaceae</taxon>
        <taxon>Chloropicon</taxon>
    </lineage>
</organism>
<evidence type="ECO:0000256" key="4">
    <source>
        <dbReference type="ARBA" id="ARBA00022840"/>
    </source>
</evidence>
<dbReference type="PANTHER" id="PTHR22594:SF5">
    <property type="entry name" value="ASPARTATE--TRNA LIGASE, MITOCHONDRIAL"/>
    <property type="match status" value="1"/>
</dbReference>
<dbReference type="GO" id="GO:0006422">
    <property type="term" value="P:aspartyl-tRNA aminoacylation"/>
    <property type="evidence" value="ECO:0007669"/>
    <property type="project" value="TreeGrafter"/>
</dbReference>
<keyword evidence="5" id="KW-0648">Protein biosynthesis</keyword>
<dbReference type="AlphaFoldDB" id="A0A7S3E3S3"/>
<feature type="domain" description="Aminoacyl-transfer RNA synthetases class-II family profile" evidence="8">
    <location>
        <begin position="1"/>
        <end position="191"/>
    </location>
</feature>
<evidence type="ECO:0000256" key="7">
    <source>
        <dbReference type="SAM" id="MobiDB-lite"/>
    </source>
</evidence>
<dbReference type="InterPro" id="IPR002312">
    <property type="entry name" value="Asp/Asn-tRNA-synth_IIb"/>
</dbReference>
<dbReference type="InterPro" id="IPR004364">
    <property type="entry name" value="Aa-tRNA-synt_II"/>
</dbReference>
<keyword evidence="4" id="KW-0067">ATP-binding</keyword>
<dbReference type="GO" id="GO:0005739">
    <property type="term" value="C:mitochondrion"/>
    <property type="evidence" value="ECO:0007669"/>
    <property type="project" value="TreeGrafter"/>
</dbReference>
<sequence length="225" mass="24802">MEGSPPAKKGISGEQWEDIKKCTRANEGDLLILAAGEAAVVHKTLDSTRQYLGKELKLIDDSKDSLAWVTDFPMFEWLPEVERYQALHHPFAAPIEEDGKSLFESNAYAYDLVYNGYEIGGGSLRNHRSSKQREVFEAIGLSEEEIQSEFGYLLDALDSGAPPHGGMAFGLDRLVMLLAKEESIRDVIAFPKTTQGSCSLTKSPSKVNPEQLEDLGISFNSSEGK</sequence>
<dbReference type="SUPFAM" id="SSF55681">
    <property type="entry name" value="Class II aaRS and biotin synthetases"/>
    <property type="match status" value="1"/>
</dbReference>
<keyword evidence="2" id="KW-0436">Ligase</keyword>
<evidence type="ECO:0000256" key="3">
    <source>
        <dbReference type="ARBA" id="ARBA00022741"/>
    </source>
</evidence>
<name>A0A7S3E3S3_9CHLO</name>
<proteinExistence type="inferred from homology"/>
<dbReference type="SUPFAM" id="SSF55261">
    <property type="entry name" value="GAD domain-like"/>
    <property type="match status" value="1"/>
</dbReference>
<accession>A0A7S3E3S3</accession>
<evidence type="ECO:0000256" key="5">
    <source>
        <dbReference type="ARBA" id="ARBA00022917"/>
    </source>
</evidence>
<reference evidence="9" key="1">
    <citation type="submission" date="2021-01" db="EMBL/GenBank/DDBJ databases">
        <authorList>
            <person name="Corre E."/>
            <person name="Pelletier E."/>
            <person name="Niang G."/>
            <person name="Scheremetjew M."/>
            <person name="Finn R."/>
            <person name="Kale V."/>
            <person name="Holt S."/>
            <person name="Cochrane G."/>
            <person name="Meng A."/>
            <person name="Brown T."/>
            <person name="Cohen L."/>
        </authorList>
    </citation>
    <scope>NUCLEOTIDE SEQUENCE</scope>
    <source>
        <strain evidence="9">RCC856</strain>
    </source>
</reference>
<evidence type="ECO:0000259" key="8">
    <source>
        <dbReference type="PROSITE" id="PS50862"/>
    </source>
</evidence>
<dbReference type="InterPro" id="IPR045864">
    <property type="entry name" value="aa-tRNA-synth_II/BPL/LPL"/>
</dbReference>
<keyword evidence="6" id="KW-0030">Aminoacyl-tRNA synthetase</keyword>
<comment type="similarity">
    <text evidence="1">Belongs to the class-II aminoacyl-tRNA synthetase family. Type 1 subfamily.</text>
</comment>
<dbReference type="EMBL" id="HBHU01007813">
    <property type="protein sequence ID" value="CAE0020608.1"/>
    <property type="molecule type" value="Transcribed_RNA"/>
</dbReference>
<dbReference type="InterPro" id="IPR006195">
    <property type="entry name" value="aa-tRNA-synth_II"/>
</dbReference>
<evidence type="ECO:0000256" key="6">
    <source>
        <dbReference type="ARBA" id="ARBA00023146"/>
    </source>
</evidence>
<protein>
    <recommendedName>
        <fullName evidence="8">Aminoacyl-transfer RNA synthetases class-II family profile domain-containing protein</fullName>
    </recommendedName>
</protein>
<keyword evidence="3" id="KW-0547">Nucleotide-binding</keyword>
<feature type="region of interest" description="Disordered" evidence="7">
    <location>
        <begin position="199"/>
        <end position="225"/>
    </location>
</feature>
<dbReference type="InterPro" id="IPR004115">
    <property type="entry name" value="GAD-like_sf"/>
</dbReference>
<gene>
    <name evidence="9" type="ORF">CLAU1311_LOCUS5058</name>
</gene>
<evidence type="ECO:0000256" key="2">
    <source>
        <dbReference type="ARBA" id="ARBA00022598"/>
    </source>
</evidence>
<dbReference type="PRINTS" id="PR01042">
    <property type="entry name" value="TRNASYNTHASP"/>
</dbReference>